<dbReference type="EMBL" id="BGZK01000272">
    <property type="protein sequence ID" value="GBP33310.1"/>
    <property type="molecule type" value="Genomic_DNA"/>
</dbReference>
<dbReference type="PANTHER" id="PTHR10492">
    <property type="match status" value="1"/>
</dbReference>
<gene>
    <name evidence="2" type="ORF">EVAR_30898_1</name>
</gene>
<dbReference type="Proteomes" id="UP000299102">
    <property type="component" value="Unassembled WGS sequence"/>
</dbReference>
<accession>A0A4C1V452</accession>
<evidence type="ECO:0000313" key="2">
    <source>
        <dbReference type="EMBL" id="GBP33310.1"/>
    </source>
</evidence>
<organism evidence="2 3">
    <name type="scientific">Eumeta variegata</name>
    <name type="common">Bagworm moth</name>
    <name type="synonym">Eumeta japonica</name>
    <dbReference type="NCBI Taxonomy" id="151549"/>
    <lineage>
        <taxon>Eukaryota</taxon>
        <taxon>Metazoa</taxon>
        <taxon>Ecdysozoa</taxon>
        <taxon>Arthropoda</taxon>
        <taxon>Hexapoda</taxon>
        <taxon>Insecta</taxon>
        <taxon>Pterygota</taxon>
        <taxon>Neoptera</taxon>
        <taxon>Endopterygota</taxon>
        <taxon>Lepidoptera</taxon>
        <taxon>Glossata</taxon>
        <taxon>Ditrysia</taxon>
        <taxon>Tineoidea</taxon>
        <taxon>Psychidae</taxon>
        <taxon>Oiketicinae</taxon>
        <taxon>Eumeta</taxon>
    </lineage>
</organism>
<dbReference type="OrthoDB" id="7698621at2759"/>
<evidence type="ECO:0000313" key="3">
    <source>
        <dbReference type="Proteomes" id="UP000299102"/>
    </source>
</evidence>
<proteinExistence type="predicted"/>
<name>A0A4C1V452_EUMVA</name>
<evidence type="ECO:0008006" key="4">
    <source>
        <dbReference type="Google" id="ProtNLM"/>
    </source>
</evidence>
<reference evidence="2 3" key="1">
    <citation type="journal article" date="2019" name="Commun. Biol.">
        <title>The bagworm genome reveals a unique fibroin gene that provides high tensile strength.</title>
        <authorList>
            <person name="Kono N."/>
            <person name="Nakamura H."/>
            <person name="Ohtoshi R."/>
            <person name="Tomita M."/>
            <person name="Numata K."/>
            <person name="Arakawa K."/>
        </authorList>
    </citation>
    <scope>NUCLEOTIDE SEQUENCE [LARGE SCALE GENOMIC DNA]</scope>
</reference>
<evidence type="ECO:0000256" key="1">
    <source>
        <dbReference type="SAM" id="MobiDB-lite"/>
    </source>
</evidence>
<keyword evidence="3" id="KW-1185">Reference proteome</keyword>
<feature type="region of interest" description="Disordered" evidence="1">
    <location>
        <begin position="260"/>
        <end position="284"/>
    </location>
</feature>
<protein>
    <recommendedName>
        <fullName evidence="4">SWIM-type domain-containing protein</fullName>
    </recommendedName>
</protein>
<sequence>MSQTLTGDDGYPKYRGLSPDEGGFKATIRNNKIDNRCNLMRHFKEPEKQYDTHWESTLSEAAVLDRKMRDLCNRNCPIGGYTALFPGGFRQILPKRSRFWPHITKCDLKTNMRILSFNEDNRQFSEDSLKIVLAEHVRNVEELRHNGQSYLIRAHVIRQISVTLTPYKTSLNINGARVVTGVKCGCVCNQSGRCKHVSTLISYDNNTASLSKTSNEQQFAAIWKQVSCNHSRMVSKYGDWLNEIEVCVLPTCAAAGTHDTQRPAEEASTSTQHQHRKDFEDCSKRSKRRRLAELRRGTNVQWGKPSIRQFVQNKYSKGRYFEDMFLPVARKKCSLARPVTYCELAQESSLKQVLEAGEQSKHVTDVKEVLAKVLNEVESNLQIWSKKIVLSA</sequence>
<dbReference type="AlphaFoldDB" id="A0A4C1V452"/>
<comment type="caution">
    <text evidence="2">The sequence shown here is derived from an EMBL/GenBank/DDBJ whole genome shotgun (WGS) entry which is preliminary data.</text>
</comment>